<evidence type="ECO:0000256" key="1">
    <source>
        <dbReference type="ARBA" id="ARBA00004651"/>
    </source>
</evidence>
<evidence type="ECO:0000313" key="11">
    <source>
        <dbReference type="Proteomes" id="UP000295547"/>
    </source>
</evidence>
<organism evidence="8 11">
    <name type="scientific">Rhizobium azibense</name>
    <dbReference type="NCBI Taxonomy" id="1136135"/>
    <lineage>
        <taxon>Bacteria</taxon>
        <taxon>Pseudomonadati</taxon>
        <taxon>Pseudomonadota</taxon>
        <taxon>Alphaproteobacteria</taxon>
        <taxon>Hyphomicrobiales</taxon>
        <taxon>Rhizobiaceae</taxon>
        <taxon>Rhizobium/Agrobacterium group</taxon>
        <taxon>Rhizobium</taxon>
    </lineage>
</organism>
<dbReference type="GO" id="GO:0000155">
    <property type="term" value="F:phosphorelay sensor kinase activity"/>
    <property type="evidence" value="ECO:0007669"/>
    <property type="project" value="InterPro"/>
</dbReference>
<dbReference type="OrthoDB" id="9812260at2"/>
<evidence type="ECO:0000259" key="7">
    <source>
        <dbReference type="Pfam" id="PF07694"/>
    </source>
</evidence>
<evidence type="ECO:0000256" key="3">
    <source>
        <dbReference type="ARBA" id="ARBA00022692"/>
    </source>
</evidence>
<dbReference type="GO" id="GO:0005886">
    <property type="term" value="C:plasma membrane"/>
    <property type="evidence" value="ECO:0007669"/>
    <property type="project" value="UniProtKB-SubCell"/>
</dbReference>
<evidence type="ECO:0000256" key="2">
    <source>
        <dbReference type="ARBA" id="ARBA00022475"/>
    </source>
</evidence>
<dbReference type="EMBL" id="SMBJ01000002">
    <property type="protein sequence ID" value="TCU28838.1"/>
    <property type="molecule type" value="Genomic_DNA"/>
</dbReference>
<feature type="domain" description="Signal transduction histidine kinase 5TM receptor LytS transmembrane region" evidence="7">
    <location>
        <begin position="31"/>
        <end position="98"/>
    </location>
</feature>
<name>A0A4R3R1L7_9HYPH</name>
<keyword evidence="11" id="KW-1185">Reference proteome</keyword>
<comment type="subcellular location">
    <subcellularLocation>
        <location evidence="1">Cell membrane</location>
        <topology evidence="1">Multi-pass membrane protein</topology>
    </subcellularLocation>
</comment>
<dbReference type="Proteomes" id="UP000295507">
    <property type="component" value="Unassembled WGS sequence"/>
</dbReference>
<proteinExistence type="predicted"/>
<dbReference type="AlphaFoldDB" id="A0A4R3R1L7"/>
<evidence type="ECO:0000256" key="6">
    <source>
        <dbReference type="SAM" id="Phobius"/>
    </source>
</evidence>
<dbReference type="InterPro" id="IPR011620">
    <property type="entry name" value="Sig_transdc_His_kinase_LytS_TM"/>
</dbReference>
<dbReference type="GO" id="GO:0071555">
    <property type="term" value="P:cell wall organization"/>
    <property type="evidence" value="ECO:0007669"/>
    <property type="project" value="InterPro"/>
</dbReference>
<dbReference type="Pfam" id="PF07694">
    <property type="entry name" value="5TM-5TMR_LYT"/>
    <property type="match status" value="1"/>
</dbReference>
<feature type="transmembrane region" description="Helical" evidence="6">
    <location>
        <begin position="6"/>
        <end position="27"/>
    </location>
</feature>
<evidence type="ECO:0000256" key="5">
    <source>
        <dbReference type="ARBA" id="ARBA00023136"/>
    </source>
</evidence>
<dbReference type="EMBL" id="SMBK01000014">
    <property type="protein sequence ID" value="TCU33905.1"/>
    <property type="molecule type" value="Genomic_DNA"/>
</dbReference>
<feature type="transmembrane region" description="Helical" evidence="6">
    <location>
        <begin position="39"/>
        <end position="59"/>
    </location>
</feature>
<reference evidence="10 11" key="1">
    <citation type="submission" date="2019-03" db="EMBL/GenBank/DDBJ databases">
        <title>Genomic Encyclopedia of Type Strains, Phase IV (KMG-V): Genome sequencing to study the core and pangenomes of soil and plant-associated prokaryotes.</title>
        <authorList>
            <person name="Whitman W."/>
        </authorList>
    </citation>
    <scope>NUCLEOTIDE SEQUENCE [LARGE SCALE GENOMIC DNA]</scope>
    <source>
        <strain evidence="8 11">Gr42</strain>
        <strain evidence="9 10">IE4868</strain>
    </source>
</reference>
<keyword evidence="4 6" id="KW-1133">Transmembrane helix</keyword>
<dbReference type="Proteomes" id="UP000295547">
    <property type="component" value="Unassembled WGS sequence"/>
</dbReference>
<evidence type="ECO:0000313" key="8">
    <source>
        <dbReference type="EMBL" id="TCU28838.1"/>
    </source>
</evidence>
<comment type="caution">
    <text evidence="8">The sequence shown here is derived from an EMBL/GenBank/DDBJ whole genome shotgun (WGS) entry which is preliminary data.</text>
</comment>
<evidence type="ECO:0000313" key="9">
    <source>
        <dbReference type="EMBL" id="TCU33905.1"/>
    </source>
</evidence>
<sequence length="111" mass="11749">MSTTWQILTGNLAVVALVMSLWAHFYYRLRNLSALQSRVAFGLTMGLGAIASMLLSIPVNSGAFIDLRSSLIAISGLFGGPVAAIATMAKRAPFRYLQAEPEQSAASPASC</sequence>
<keyword evidence="3 6" id="KW-0812">Transmembrane</keyword>
<accession>A0A4R3R1L7</accession>
<gene>
    <name evidence="9" type="ORF">EV129_114147</name>
    <name evidence="8" type="ORF">EV130_10217</name>
</gene>
<protein>
    <submittedName>
        <fullName evidence="8">5TMR-LYT protein</fullName>
    </submittedName>
</protein>
<evidence type="ECO:0000256" key="4">
    <source>
        <dbReference type="ARBA" id="ARBA00022989"/>
    </source>
</evidence>
<dbReference type="RefSeq" id="WP_074064667.1">
    <property type="nucleotide sequence ID" value="NZ_SMBJ01000002.1"/>
</dbReference>
<keyword evidence="5 6" id="KW-0472">Membrane</keyword>
<keyword evidence="2" id="KW-1003">Cell membrane</keyword>
<evidence type="ECO:0000313" key="10">
    <source>
        <dbReference type="Proteomes" id="UP000295507"/>
    </source>
</evidence>
<feature type="transmembrane region" description="Helical" evidence="6">
    <location>
        <begin position="71"/>
        <end position="89"/>
    </location>
</feature>